<gene>
    <name evidence="1" type="ORF">ONZ43_g2643</name>
</gene>
<dbReference type="EMBL" id="JAPESX010000558">
    <property type="protein sequence ID" value="KAJ8120720.1"/>
    <property type="molecule type" value="Genomic_DNA"/>
</dbReference>
<accession>A0ACC2IZR9</accession>
<protein>
    <submittedName>
        <fullName evidence="1">Uncharacterized protein</fullName>
    </submittedName>
</protein>
<dbReference type="Proteomes" id="UP001153334">
    <property type="component" value="Unassembled WGS sequence"/>
</dbReference>
<organism evidence="1 2">
    <name type="scientific">Nemania bipapillata</name>
    <dbReference type="NCBI Taxonomy" id="110536"/>
    <lineage>
        <taxon>Eukaryota</taxon>
        <taxon>Fungi</taxon>
        <taxon>Dikarya</taxon>
        <taxon>Ascomycota</taxon>
        <taxon>Pezizomycotina</taxon>
        <taxon>Sordariomycetes</taxon>
        <taxon>Xylariomycetidae</taxon>
        <taxon>Xylariales</taxon>
        <taxon>Xylariaceae</taxon>
        <taxon>Nemania</taxon>
    </lineage>
</organism>
<sequence>MSESLLAEVIGSGTHNPSSEIQNNPRVFLDDISTQQPYGLQNLPDETPTPRGPDIQAPSEDTLILDRLKKLEAELAEERRLHNQTHQELDQFKKLEAELAEEKQLHSQTYQELERNRQALAETHKRWKDTVKEFNQFQAQTQKFIQLDDQVLVQKASQLRFNIRNTALKHFAEERIVPDGNAAPRMLVYEPHKRSMLVQAALWAYLTTSILSQSRWAGDTVSGAFQQFGDKIGPLEDRIWPRTLDEDQVEEGRKYATWKASTTALLVQAMGLDRNNGHELRLRFAEEKAKKVSSYLRCLSASKTEHLETAIRDIIMEALELDLLISRQIAHVDWISARQMEDTWHFRPDFMEPDGNADRYMNLVLAPGLAKSGKSDGEDFGTTVLLLKMQVSCGPVDVRQQGTSQGTSEGTSQGTHTQKESFWGRNIISSGKHRRH</sequence>
<reference evidence="1" key="1">
    <citation type="submission" date="2022-11" db="EMBL/GenBank/DDBJ databases">
        <title>Genome Sequence of Nemania bipapillata.</title>
        <authorList>
            <person name="Buettner E."/>
        </authorList>
    </citation>
    <scope>NUCLEOTIDE SEQUENCE</scope>
    <source>
        <strain evidence="1">CP14</strain>
    </source>
</reference>
<keyword evidence="2" id="KW-1185">Reference proteome</keyword>
<proteinExistence type="predicted"/>
<name>A0ACC2IZR9_9PEZI</name>
<evidence type="ECO:0000313" key="1">
    <source>
        <dbReference type="EMBL" id="KAJ8120720.1"/>
    </source>
</evidence>
<comment type="caution">
    <text evidence="1">The sequence shown here is derived from an EMBL/GenBank/DDBJ whole genome shotgun (WGS) entry which is preliminary data.</text>
</comment>
<evidence type="ECO:0000313" key="2">
    <source>
        <dbReference type="Proteomes" id="UP001153334"/>
    </source>
</evidence>